<dbReference type="EMBL" id="CAIX01000059">
    <property type="protein sequence ID" value="CCI44001.1"/>
    <property type="molecule type" value="Genomic_DNA"/>
</dbReference>
<proteinExistence type="predicted"/>
<gene>
    <name evidence="1" type="ORF">BN9_047850</name>
</gene>
<dbReference type="InParanoid" id="A0A024GAW3"/>
<reference evidence="1 2" key="1">
    <citation type="submission" date="2012-05" db="EMBL/GenBank/DDBJ databases">
        <title>Recombination and specialization in a pathogen metapopulation.</title>
        <authorList>
            <person name="Gardiner A."/>
            <person name="Kemen E."/>
            <person name="Schultz-Larsen T."/>
            <person name="MacLean D."/>
            <person name="Van Oosterhout C."/>
            <person name="Jones J.D.G."/>
        </authorList>
    </citation>
    <scope>NUCLEOTIDE SEQUENCE [LARGE SCALE GENOMIC DNA]</scope>
    <source>
        <strain evidence="1 2">Ac Nc2</strain>
    </source>
</reference>
<name>A0A024GAW3_9STRA</name>
<evidence type="ECO:0000313" key="2">
    <source>
        <dbReference type="Proteomes" id="UP000053237"/>
    </source>
</evidence>
<dbReference type="AlphaFoldDB" id="A0A024GAW3"/>
<keyword evidence="2" id="KW-1185">Reference proteome</keyword>
<evidence type="ECO:0000313" key="1">
    <source>
        <dbReference type="EMBL" id="CCI44001.1"/>
    </source>
</evidence>
<dbReference type="Proteomes" id="UP000053237">
    <property type="component" value="Unassembled WGS sequence"/>
</dbReference>
<sequence length="51" mass="6197">MGKCLSKSKCKLVFKWKQQRAHRATCRRKFPLASFFATQQWQSNYTKRHCF</sequence>
<organism evidence="1 2">
    <name type="scientific">Albugo candida</name>
    <dbReference type="NCBI Taxonomy" id="65357"/>
    <lineage>
        <taxon>Eukaryota</taxon>
        <taxon>Sar</taxon>
        <taxon>Stramenopiles</taxon>
        <taxon>Oomycota</taxon>
        <taxon>Peronosporomycetes</taxon>
        <taxon>Albuginales</taxon>
        <taxon>Albuginaceae</taxon>
        <taxon>Albugo</taxon>
    </lineage>
</organism>
<protein>
    <submittedName>
        <fullName evidence="1">Uncharacterized protein</fullName>
    </submittedName>
</protein>
<accession>A0A024GAW3</accession>
<comment type="caution">
    <text evidence="1">The sequence shown here is derived from an EMBL/GenBank/DDBJ whole genome shotgun (WGS) entry which is preliminary data.</text>
</comment>